<accession>A0AC59EWL8</accession>
<proteinExistence type="predicted"/>
<reference evidence="1 2" key="1">
    <citation type="journal article" date="2013" name="Proc. Natl. Acad. Sci. U.S.A.">
        <title>Genome of Phaeocystis globosa virus PgV-16T highlights the common ancestry of the largest known DNA viruses infecting eukaryotes.</title>
        <authorList>
            <person name="Santini S."/>
            <person name="Jeudy S."/>
            <person name="Bartoli J."/>
            <person name="Poirot O."/>
            <person name="Lescot M."/>
            <person name="Abergel C."/>
            <person name="Barbe V."/>
            <person name="Wommack K.E."/>
            <person name="Noordeloos A.A."/>
            <person name="Brussaard C.P."/>
            <person name="Claverie J.M."/>
        </authorList>
    </citation>
    <scope>NUCLEOTIDE SEQUENCE [LARGE SCALE GENOMIC DNA]</scope>
    <source>
        <strain evidence="1 2">16T</strain>
    </source>
</reference>
<name>A0AC59EWL8_9VIRU</name>
<dbReference type="EMBL" id="KC662249">
    <property type="protein sequence ID" value="AGM15348.1"/>
    <property type="molecule type" value="Genomic_DNA"/>
</dbReference>
<sequence>MTTMTNAQITSLKNRLRTHFDMDRVLETFSEEVWENNNYGEAYENLTEEKFMKYFAEAMLNPMEEEDEDVEKPMCWECGVSRCDDIEFSICECCMNKPCIDDDECCPEVNMDDEE</sequence>
<dbReference type="Proteomes" id="UP000204225">
    <property type="component" value="Segment"/>
</dbReference>
<keyword evidence="2" id="KW-1185">Reference proteome</keyword>
<gene>
    <name evidence="1" type="ORF">PGCG_00036</name>
</gene>
<evidence type="ECO:0000313" key="2">
    <source>
        <dbReference type="Proteomes" id="UP000204225"/>
    </source>
</evidence>
<protein>
    <submittedName>
        <fullName evidence="1">Uncharacterized protein</fullName>
    </submittedName>
</protein>
<organism evidence="1 2">
    <name type="scientific">Phaeocystis globosa virus PgV-16T</name>
    <dbReference type="NCBI Taxonomy" id="3071227"/>
    <lineage>
        <taxon>Viruses</taxon>
        <taxon>Varidnaviria</taxon>
        <taxon>Bamfordvirae</taxon>
        <taxon>Nucleocytoviricota</taxon>
        <taxon>Megaviricetes</taxon>
        <taxon>Imitervirales</taxon>
        <taxon>Mesomimiviridae</taxon>
        <taxon>Tethysvirus</taxon>
        <taxon>Tethysvirus hollandense</taxon>
    </lineage>
</organism>
<evidence type="ECO:0000313" key="1">
    <source>
        <dbReference type="EMBL" id="AGM15348.1"/>
    </source>
</evidence>